<proteinExistence type="predicted"/>
<reference evidence="2" key="1">
    <citation type="journal article" date="2015" name="Nat. Genet.">
        <title>The genome and transcriptome of the zoonotic hookworm Ancylostoma ceylanicum identify infection-specific gene families.</title>
        <authorList>
            <person name="Schwarz E.M."/>
            <person name="Hu Y."/>
            <person name="Antoshechkin I."/>
            <person name="Miller M.M."/>
            <person name="Sternberg P.W."/>
            <person name="Aroian R.V."/>
        </authorList>
    </citation>
    <scope>NUCLEOTIDE SEQUENCE</scope>
    <source>
        <strain evidence="2">HY135</strain>
    </source>
</reference>
<evidence type="ECO:0000313" key="1">
    <source>
        <dbReference type="EMBL" id="EYC27640.1"/>
    </source>
</evidence>
<dbReference type="Pfam" id="PF17619">
    <property type="entry name" value="SCVP"/>
    <property type="match status" value="1"/>
</dbReference>
<comment type="caution">
    <text evidence="1">The sequence shown here is derived from an EMBL/GenBank/DDBJ whole genome shotgun (WGS) entry which is preliminary data.</text>
</comment>
<accession>A0A016VJQ9</accession>
<organism evidence="1 2">
    <name type="scientific">Ancylostoma ceylanicum</name>
    <dbReference type="NCBI Taxonomy" id="53326"/>
    <lineage>
        <taxon>Eukaryota</taxon>
        <taxon>Metazoa</taxon>
        <taxon>Ecdysozoa</taxon>
        <taxon>Nematoda</taxon>
        <taxon>Chromadorea</taxon>
        <taxon>Rhabditida</taxon>
        <taxon>Rhabditina</taxon>
        <taxon>Rhabditomorpha</taxon>
        <taxon>Strongyloidea</taxon>
        <taxon>Ancylostomatidae</taxon>
        <taxon>Ancylostomatinae</taxon>
        <taxon>Ancylostoma</taxon>
    </lineage>
</organism>
<sequence>MEKYVFLASKQIKCDHGFDIAERIENNIERKLPKRIKGYSDQLKVLPTNEMAPLLLFALFCIPLAYALQGEPAQVTLLIRAGYRSEQDGLYRGMVADMIRTALTKYDITYNANELNIHPRSSFGRLAIDIWLDADCMTLPGFVKEMMTESIRVRGAAVKCGPKSNIIYVNNDQIMIEENMHSS</sequence>
<dbReference type="AlphaFoldDB" id="A0A016VJQ9"/>
<dbReference type="Proteomes" id="UP000024635">
    <property type="component" value="Unassembled WGS sequence"/>
</dbReference>
<dbReference type="InterPro" id="IPR035126">
    <property type="entry name" value="SCVP"/>
</dbReference>
<protein>
    <submittedName>
        <fullName evidence="1">Uncharacterized protein</fullName>
    </submittedName>
</protein>
<dbReference type="EMBL" id="JARK01001344">
    <property type="protein sequence ID" value="EYC27640.1"/>
    <property type="molecule type" value="Genomic_DNA"/>
</dbReference>
<keyword evidence="2" id="KW-1185">Reference proteome</keyword>
<evidence type="ECO:0000313" key="2">
    <source>
        <dbReference type="Proteomes" id="UP000024635"/>
    </source>
</evidence>
<gene>
    <name evidence="1" type="primary">Acey_s0008.g100</name>
    <name evidence="1" type="ORF">Y032_0008g100</name>
</gene>
<name>A0A016VJQ9_9BILA</name>